<dbReference type="Proteomes" id="UP001149163">
    <property type="component" value="Unassembled WGS sequence"/>
</dbReference>
<keyword evidence="2" id="KW-0378">Hydrolase</keyword>
<dbReference type="GeneID" id="81429259"/>
<gene>
    <name evidence="2" type="ORF">N7482_007959</name>
</gene>
<dbReference type="Gene3D" id="3.20.20.80">
    <property type="entry name" value="Glycosidases"/>
    <property type="match status" value="1"/>
</dbReference>
<dbReference type="RefSeq" id="XP_056542512.1">
    <property type="nucleotide sequence ID" value="XM_056690083.1"/>
</dbReference>
<name>A0A9W9LKB3_9EURO</name>
<dbReference type="OrthoDB" id="2831684at2759"/>
<evidence type="ECO:0000259" key="1">
    <source>
        <dbReference type="Pfam" id="PF16862"/>
    </source>
</evidence>
<evidence type="ECO:0000313" key="3">
    <source>
        <dbReference type="Proteomes" id="UP001149163"/>
    </source>
</evidence>
<dbReference type="InterPro" id="IPR017853">
    <property type="entry name" value="GH"/>
</dbReference>
<proteinExistence type="predicted"/>
<evidence type="ECO:0000313" key="2">
    <source>
        <dbReference type="EMBL" id="KAJ5160955.1"/>
    </source>
</evidence>
<sequence length="502" mass="55588">MWLLYPFIHHVAFGTIGSATATSLKAPVPSRSDIQEPVPLSRSIAGLSIEFCYITDYLGDVMKPNNLSRQLLQTVEDILGAPPIIRIGGHTQDTARYDSSNSATLSNVFEPGNLEAVNVTFNSDLFHVLNENVATHQQYIFGLNFGQGNMELPKAELKAAESLLQPFRLYAYELGNEPDFYSATQRPRPWNVNTFAQQQLVWISSLKTEIEHNSHQFQLGALAQEPIYQGNFSLAELTKMGLPKLLGNIKTYSDHTYPFSVCTSDSAALVSLPNLMNHTKTIQYLSQWQNEVANAQLARAHFFMGETGSVSCHGKDGISNTLGAAIWEIDYMLHGATLGFQGVFFHMGTPFYYSMWQPVVYNNKPATVYPTYASLLFMADLVANIADPAILELLVSEGDSLAAYAIYDHGQVSKLVVLNYGYYNDTRTARPSQQVEVTPLLGHDLKVTRLSGALSTTTDFENVTWAGQKYTRGYAEGERVTEYCNGGVVELAASEAVIIQRK</sequence>
<dbReference type="Pfam" id="PF16862">
    <property type="entry name" value="Glyco_hydro_79C"/>
    <property type="match status" value="1"/>
</dbReference>
<dbReference type="InterPro" id="IPR052974">
    <property type="entry name" value="GH79_Enzymes"/>
</dbReference>
<dbReference type="PANTHER" id="PTHR36183">
    <property type="entry name" value="BETA-GLUCURONIDASE"/>
    <property type="match status" value="1"/>
</dbReference>
<organism evidence="2 3">
    <name type="scientific">Penicillium canariense</name>
    <dbReference type="NCBI Taxonomy" id="189055"/>
    <lineage>
        <taxon>Eukaryota</taxon>
        <taxon>Fungi</taxon>
        <taxon>Dikarya</taxon>
        <taxon>Ascomycota</taxon>
        <taxon>Pezizomycotina</taxon>
        <taxon>Eurotiomycetes</taxon>
        <taxon>Eurotiomycetidae</taxon>
        <taxon>Eurotiales</taxon>
        <taxon>Aspergillaceae</taxon>
        <taxon>Penicillium</taxon>
    </lineage>
</organism>
<dbReference type="PANTHER" id="PTHR36183:SF2">
    <property type="entry name" value="BETA-GLUCURONIDASE C-TERMINAL DOMAIN-CONTAINING PROTEIN"/>
    <property type="match status" value="1"/>
</dbReference>
<dbReference type="SUPFAM" id="SSF51445">
    <property type="entry name" value="(Trans)glycosidases"/>
    <property type="match status" value="1"/>
</dbReference>
<protein>
    <submittedName>
        <fullName evidence="2">Glycoside hydrolase family 79 protein</fullName>
    </submittedName>
</protein>
<reference evidence="2" key="2">
    <citation type="journal article" date="2023" name="IMA Fungus">
        <title>Comparative genomic study of the Penicillium genus elucidates a diverse pangenome and 15 lateral gene transfer events.</title>
        <authorList>
            <person name="Petersen C."/>
            <person name="Sorensen T."/>
            <person name="Nielsen M.R."/>
            <person name="Sondergaard T.E."/>
            <person name="Sorensen J.L."/>
            <person name="Fitzpatrick D.A."/>
            <person name="Frisvad J.C."/>
            <person name="Nielsen K.L."/>
        </authorList>
    </citation>
    <scope>NUCLEOTIDE SEQUENCE</scope>
    <source>
        <strain evidence="2">IBT 26290</strain>
    </source>
</reference>
<dbReference type="EMBL" id="JAPQKN010000004">
    <property type="protein sequence ID" value="KAJ5160955.1"/>
    <property type="molecule type" value="Genomic_DNA"/>
</dbReference>
<comment type="caution">
    <text evidence="2">The sequence shown here is derived from an EMBL/GenBank/DDBJ whole genome shotgun (WGS) entry which is preliminary data.</text>
</comment>
<reference evidence="2" key="1">
    <citation type="submission" date="2022-11" db="EMBL/GenBank/DDBJ databases">
        <authorList>
            <person name="Petersen C."/>
        </authorList>
    </citation>
    <scope>NUCLEOTIDE SEQUENCE</scope>
    <source>
        <strain evidence="2">IBT 26290</strain>
    </source>
</reference>
<dbReference type="InterPro" id="IPR031728">
    <property type="entry name" value="GlcAase_C"/>
</dbReference>
<dbReference type="GO" id="GO:0016787">
    <property type="term" value="F:hydrolase activity"/>
    <property type="evidence" value="ECO:0007669"/>
    <property type="project" value="UniProtKB-KW"/>
</dbReference>
<feature type="domain" description="Beta-glucuronidase C-terminal" evidence="1">
    <location>
        <begin position="403"/>
        <end position="498"/>
    </location>
</feature>
<accession>A0A9W9LKB3</accession>
<keyword evidence="3" id="KW-1185">Reference proteome</keyword>
<dbReference type="AlphaFoldDB" id="A0A9W9LKB3"/>